<name>A0A285EF81_9ACTN</name>
<evidence type="ECO:0000313" key="2">
    <source>
        <dbReference type="Proteomes" id="UP000219514"/>
    </source>
</evidence>
<dbReference type="EMBL" id="OBDO01000008">
    <property type="protein sequence ID" value="SNX97660.1"/>
    <property type="molecule type" value="Genomic_DNA"/>
</dbReference>
<protein>
    <submittedName>
        <fullName evidence="1">Uncharacterized protein</fullName>
    </submittedName>
</protein>
<evidence type="ECO:0000313" key="1">
    <source>
        <dbReference type="EMBL" id="SNX97660.1"/>
    </source>
</evidence>
<organism evidence="1 2">
    <name type="scientific">Geodermatophilus sabuli</name>
    <dbReference type="NCBI Taxonomy" id="1564158"/>
    <lineage>
        <taxon>Bacteria</taxon>
        <taxon>Bacillati</taxon>
        <taxon>Actinomycetota</taxon>
        <taxon>Actinomycetes</taxon>
        <taxon>Geodermatophilales</taxon>
        <taxon>Geodermatophilaceae</taxon>
        <taxon>Geodermatophilus</taxon>
    </lineage>
</organism>
<accession>A0A285EF81</accession>
<dbReference type="AlphaFoldDB" id="A0A285EF81"/>
<proteinExistence type="predicted"/>
<dbReference type="Proteomes" id="UP000219514">
    <property type="component" value="Unassembled WGS sequence"/>
</dbReference>
<sequence>MAGMIRKLVASGIAAKVIQEARKPENQAKLKKFIADYQAKQKGGGKGPGRGY</sequence>
<gene>
    <name evidence="1" type="ORF">SAMN06893097_10824</name>
</gene>
<dbReference type="RefSeq" id="WP_172442494.1">
    <property type="nucleotide sequence ID" value="NZ_JACHXB010000007.1"/>
</dbReference>
<reference evidence="1 2" key="1">
    <citation type="submission" date="2017-09" db="EMBL/GenBank/DDBJ databases">
        <authorList>
            <person name="Ehlers B."/>
            <person name="Leendertz F.H."/>
        </authorList>
    </citation>
    <scope>NUCLEOTIDE SEQUENCE [LARGE SCALE GENOMIC DNA]</scope>
    <source>
        <strain evidence="1 2">DSM 46844</strain>
    </source>
</reference>
<keyword evidence="2" id="KW-1185">Reference proteome</keyword>